<dbReference type="Proteomes" id="UP000326396">
    <property type="component" value="Linkage Group LG16"/>
</dbReference>
<organism evidence="1 2">
    <name type="scientific">Mikania micrantha</name>
    <name type="common">bitter vine</name>
    <dbReference type="NCBI Taxonomy" id="192012"/>
    <lineage>
        <taxon>Eukaryota</taxon>
        <taxon>Viridiplantae</taxon>
        <taxon>Streptophyta</taxon>
        <taxon>Embryophyta</taxon>
        <taxon>Tracheophyta</taxon>
        <taxon>Spermatophyta</taxon>
        <taxon>Magnoliopsida</taxon>
        <taxon>eudicotyledons</taxon>
        <taxon>Gunneridae</taxon>
        <taxon>Pentapetalae</taxon>
        <taxon>asterids</taxon>
        <taxon>campanulids</taxon>
        <taxon>Asterales</taxon>
        <taxon>Asteraceae</taxon>
        <taxon>Asteroideae</taxon>
        <taxon>Heliantheae alliance</taxon>
        <taxon>Eupatorieae</taxon>
        <taxon>Mikania</taxon>
    </lineage>
</organism>
<reference evidence="1 2" key="1">
    <citation type="submission" date="2019-05" db="EMBL/GenBank/DDBJ databases">
        <title>Mikania micrantha, genome provides insights into the molecular mechanism of rapid growth.</title>
        <authorList>
            <person name="Liu B."/>
        </authorList>
    </citation>
    <scope>NUCLEOTIDE SEQUENCE [LARGE SCALE GENOMIC DNA]</scope>
    <source>
        <strain evidence="1">NLD-2019</strain>
        <tissue evidence="1">Leaf</tissue>
    </source>
</reference>
<evidence type="ECO:0000313" key="1">
    <source>
        <dbReference type="EMBL" id="KAD5507682.1"/>
    </source>
</evidence>
<protein>
    <submittedName>
        <fullName evidence="1">Uncharacterized protein</fullName>
    </submittedName>
</protein>
<proteinExistence type="predicted"/>
<name>A0A5N6NYF8_9ASTR</name>
<dbReference type="EMBL" id="SZYD01000008">
    <property type="protein sequence ID" value="KAD5507682.1"/>
    <property type="molecule type" value="Genomic_DNA"/>
</dbReference>
<dbReference type="AlphaFoldDB" id="A0A5N6NYF8"/>
<sequence length="161" mass="17991">MEDDSHPVTVDDVDVIPIQIPATAFDSDFHPDSIDQRSRRDSVDLKGASVDLQRVTIDQHHDSVGESYICESTDNQQHAANDDGWLHDSVCDSNLSDLIGVTIYDEWMRDLPSLETGLEVGNTSVSKLFFNGVFLHLPRTTIDLHLHIPSSSNLKSNPYIF</sequence>
<keyword evidence="2" id="KW-1185">Reference proteome</keyword>
<gene>
    <name evidence="1" type="ORF">E3N88_15385</name>
</gene>
<comment type="caution">
    <text evidence="1">The sequence shown here is derived from an EMBL/GenBank/DDBJ whole genome shotgun (WGS) entry which is preliminary data.</text>
</comment>
<accession>A0A5N6NYF8</accession>
<evidence type="ECO:0000313" key="2">
    <source>
        <dbReference type="Proteomes" id="UP000326396"/>
    </source>
</evidence>